<dbReference type="InterPro" id="IPR025648">
    <property type="entry name" value="DUF4358"/>
</dbReference>
<evidence type="ECO:0000313" key="3">
    <source>
        <dbReference type="EMBL" id="MBU3804421.1"/>
    </source>
</evidence>
<reference evidence="3" key="1">
    <citation type="journal article" date="2021" name="PeerJ">
        <title>Extensive microbial diversity within the chicken gut microbiome revealed by metagenomics and culture.</title>
        <authorList>
            <person name="Gilroy R."/>
            <person name="Ravi A."/>
            <person name="Getino M."/>
            <person name="Pursley I."/>
            <person name="Horton D.L."/>
            <person name="Alikhan N.F."/>
            <person name="Baker D."/>
            <person name="Gharbi K."/>
            <person name="Hall N."/>
            <person name="Watson M."/>
            <person name="Adriaenssens E.M."/>
            <person name="Foster-Nyarko E."/>
            <person name="Jarju S."/>
            <person name="Secka A."/>
            <person name="Antonio M."/>
            <person name="Oren A."/>
            <person name="Chaudhuri R.R."/>
            <person name="La Ragione R."/>
            <person name="Hildebrand F."/>
            <person name="Pallen M.J."/>
        </authorList>
    </citation>
    <scope>NUCLEOTIDE SEQUENCE</scope>
    <source>
        <strain evidence="3">B5-657</strain>
    </source>
</reference>
<dbReference type="AlphaFoldDB" id="A0A9E2NLG4"/>
<accession>A0A9E2NLG4</accession>
<evidence type="ECO:0000256" key="1">
    <source>
        <dbReference type="SAM" id="MobiDB-lite"/>
    </source>
</evidence>
<dbReference type="PROSITE" id="PS51257">
    <property type="entry name" value="PROKAR_LIPOPROTEIN"/>
    <property type="match status" value="1"/>
</dbReference>
<dbReference type="Proteomes" id="UP000824229">
    <property type="component" value="Unassembled WGS sequence"/>
</dbReference>
<name>A0A9E2NLG4_9FIRM</name>
<dbReference type="Pfam" id="PF14270">
    <property type="entry name" value="DUF4358"/>
    <property type="match status" value="1"/>
</dbReference>
<feature type="region of interest" description="Disordered" evidence="1">
    <location>
        <begin position="30"/>
        <end position="77"/>
    </location>
</feature>
<feature type="signal peptide" evidence="2">
    <location>
        <begin position="1"/>
        <end position="22"/>
    </location>
</feature>
<organism evidence="3 4">
    <name type="scientific">Candidatus Cellulosilyticum pullistercoris</name>
    <dbReference type="NCBI Taxonomy" id="2838521"/>
    <lineage>
        <taxon>Bacteria</taxon>
        <taxon>Bacillati</taxon>
        <taxon>Bacillota</taxon>
        <taxon>Clostridia</taxon>
        <taxon>Lachnospirales</taxon>
        <taxon>Cellulosilyticaceae</taxon>
        <taxon>Cellulosilyticum</taxon>
    </lineage>
</organism>
<feature type="compositionally biased region" description="Polar residues" evidence="1">
    <location>
        <begin position="30"/>
        <end position="41"/>
    </location>
</feature>
<dbReference type="EMBL" id="JAHLFQ010000148">
    <property type="protein sequence ID" value="MBU3804421.1"/>
    <property type="molecule type" value="Genomic_DNA"/>
</dbReference>
<feature type="chain" id="PRO_5039329626" evidence="2">
    <location>
        <begin position="23"/>
        <end position="201"/>
    </location>
</feature>
<evidence type="ECO:0000313" key="4">
    <source>
        <dbReference type="Proteomes" id="UP000824229"/>
    </source>
</evidence>
<reference evidence="3" key="2">
    <citation type="submission" date="2021-04" db="EMBL/GenBank/DDBJ databases">
        <authorList>
            <person name="Gilroy R."/>
        </authorList>
    </citation>
    <scope>NUCLEOTIDE SEQUENCE</scope>
    <source>
        <strain evidence="3">B5-657</strain>
    </source>
</reference>
<comment type="caution">
    <text evidence="3">The sequence shown here is derived from an EMBL/GenBank/DDBJ whole genome shotgun (WGS) entry which is preliminary data.</text>
</comment>
<protein>
    <submittedName>
        <fullName evidence="3">DUF4358 domain-containing protein</fullName>
    </submittedName>
</protein>
<gene>
    <name evidence="3" type="ORF">H9872_06665</name>
</gene>
<sequence>MKINKKLLALMMTFVIGGTVLTGCGQKASTEDTTIEQSTDNSTEESDNNVTDDNATGEETNENVDQNTDESFSAEDPTVSKETFFVVTDGIELPATVDMPEEMFADTYGIDPELLASYSVNMPMMNVTATEIAVFEVKDEASIEAVKAGIEKRQKALEEQWQSYLPEQLELVQNYKVAVKDNLVLFVISEHADQIVETFEK</sequence>
<evidence type="ECO:0000256" key="2">
    <source>
        <dbReference type="SAM" id="SignalP"/>
    </source>
</evidence>
<proteinExistence type="predicted"/>
<keyword evidence="2" id="KW-0732">Signal</keyword>